<dbReference type="Proteomes" id="UP000662637">
    <property type="component" value="Unassembled WGS sequence"/>
</dbReference>
<feature type="compositionally biased region" description="Low complexity" evidence="1">
    <location>
        <begin position="13"/>
        <end position="28"/>
    </location>
</feature>
<keyword evidence="4" id="KW-1185">Reference proteome</keyword>
<feature type="compositionally biased region" description="Basic residues" evidence="1">
    <location>
        <begin position="1"/>
        <end position="12"/>
    </location>
</feature>
<reference evidence="3 4" key="1">
    <citation type="submission" date="2019-04" db="EMBL/GenBank/DDBJ databases">
        <authorList>
            <person name="Alioto T."/>
            <person name="Alioto T."/>
        </authorList>
    </citation>
    <scope>NUCLEOTIDE SEQUENCE [LARGE SCALE GENOMIC DNA]</scope>
</reference>
<evidence type="ECO:0000256" key="1">
    <source>
        <dbReference type="SAM" id="MobiDB-lite"/>
    </source>
</evidence>
<dbReference type="Proteomes" id="UP000335636">
    <property type="component" value="Unassembled WGS sequence"/>
</dbReference>
<protein>
    <submittedName>
        <fullName evidence="3">Uncharacterized protein</fullName>
    </submittedName>
</protein>
<gene>
    <name evidence="2" type="ORF">GHT09_007952</name>
    <name evidence="3" type="ORF">MONAX_5E019279</name>
</gene>
<proteinExistence type="predicted"/>
<feature type="region of interest" description="Disordered" evidence="1">
    <location>
        <begin position="1"/>
        <end position="38"/>
    </location>
</feature>
<sequence>MKMRKTRSRKRLAAAAATAKSSIHSTASRNPDSRAAAKRRVAMGTAAALQRNPPFITRESIRAWRRGLRGAGASSGSAARGSLPPSRVQKKQNSQNR</sequence>
<reference evidence="2" key="2">
    <citation type="submission" date="2020-08" db="EMBL/GenBank/DDBJ databases">
        <authorList>
            <person name="Shumante A."/>
            <person name="Zimin A.V."/>
            <person name="Puiu D."/>
            <person name="Salzberg S.L."/>
        </authorList>
    </citation>
    <scope>NUCLEOTIDE SEQUENCE</scope>
    <source>
        <strain evidence="2">WC2-LM</strain>
        <tissue evidence="2">Liver</tissue>
    </source>
</reference>
<evidence type="ECO:0000313" key="2">
    <source>
        <dbReference type="EMBL" id="KAF7480795.1"/>
    </source>
</evidence>
<feature type="region of interest" description="Disordered" evidence="1">
    <location>
        <begin position="67"/>
        <end position="97"/>
    </location>
</feature>
<accession>A0A5E4BNJ9</accession>
<evidence type="ECO:0000313" key="4">
    <source>
        <dbReference type="Proteomes" id="UP000335636"/>
    </source>
</evidence>
<evidence type="ECO:0000313" key="3">
    <source>
        <dbReference type="EMBL" id="VTJ71137.1"/>
    </source>
</evidence>
<dbReference type="EMBL" id="WJEC01000829">
    <property type="protein sequence ID" value="KAF7480795.1"/>
    <property type="molecule type" value="Genomic_DNA"/>
</dbReference>
<name>A0A5E4BNJ9_MARMO</name>
<feature type="compositionally biased region" description="Low complexity" evidence="1">
    <location>
        <begin position="71"/>
        <end position="86"/>
    </location>
</feature>
<dbReference type="AlphaFoldDB" id="A0A5E4BNJ9"/>
<organism evidence="3 4">
    <name type="scientific">Marmota monax</name>
    <name type="common">Woodchuck</name>
    <dbReference type="NCBI Taxonomy" id="9995"/>
    <lineage>
        <taxon>Eukaryota</taxon>
        <taxon>Metazoa</taxon>
        <taxon>Chordata</taxon>
        <taxon>Craniata</taxon>
        <taxon>Vertebrata</taxon>
        <taxon>Euteleostomi</taxon>
        <taxon>Mammalia</taxon>
        <taxon>Eutheria</taxon>
        <taxon>Euarchontoglires</taxon>
        <taxon>Glires</taxon>
        <taxon>Rodentia</taxon>
        <taxon>Sciuromorpha</taxon>
        <taxon>Sciuridae</taxon>
        <taxon>Xerinae</taxon>
        <taxon>Marmotini</taxon>
        <taxon>Marmota</taxon>
    </lineage>
</organism>
<dbReference type="EMBL" id="CABDUW010000541">
    <property type="protein sequence ID" value="VTJ71137.1"/>
    <property type="molecule type" value="Genomic_DNA"/>
</dbReference>